<keyword evidence="3" id="KW-1185">Reference proteome</keyword>
<keyword evidence="1" id="KW-0472">Membrane</keyword>
<feature type="transmembrane region" description="Helical" evidence="1">
    <location>
        <begin position="21"/>
        <end position="50"/>
    </location>
</feature>
<dbReference type="AlphaFoldDB" id="A0A372ZWS2"/>
<name>A0A372ZWS2_9ACTN</name>
<dbReference type="RefSeq" id="WP_117488445.1">
    <property type="nucleotide sequence ID" value="NZ_QVIG01000001.1"/>
</dbReference>
<organism evidence="2 3">
    <name type="scientific">Kitasatospora xanthocidica</name>
    <dbReference type="NCBI Taxonomy" id="83382"/>
    <lineage>
        <taxon>Bacteria</taxon>
        <taxon>Bacillati</taxon>
        <taxon>Actinomycetota</taxon>
        <taxon>Actinomycetes</taxon>
        <taxon>Kitasatosporales</taxon>
        <taxon>Streptomycetaceae</taxon>
        <taxon>Kitasatospora</taxon>
    </lineage>
</organism>
<keyword evidence="1" id="KW-0812">Transmembrane</keyword>
<keyword evidence="1" id="KW-1133">Transmembrane helix</keyword>
<sequence length="107" mass="11764">MEDQYVRRLKDYESWSLAAKLVGGLTVAGWLWALWLVFLPAAGICGTPAFYEPTGFHMAEACDSEMIGRIGGALAVFLVSIPFAAAWGWTVVRLRDSRQALADLADR</sequence>
<comment type="caution">
    <text evidence="2">The sequence shown here is derived from an EMBL/GenBank/DDBJ whole genome shotgun (WGS) entry which is preliminary data.</text>
</comment>
<feature type="transmembrane region" description="Helical" evidence="1">
    <location>
        <begin position="70"/>
        <end position="92"/>
    </location>
</feature>
<proteinExistence type="predicted"/>
<dbReference type="EMBL" id="QVIG01000001">
    <property type="protein sequence ID" value="RGD60348.1"/>
    <property type="molecule type" value="Genomic_DNA"/>
</dbReference>
<reference evidence="2 3" key="1">
    <citation type="submission" date="2018-08" db="EMBL/GenBank/DDBJ databases">
        <title>Diversity &amp; Physiological Properties of Lignin-Decomposing Actinobacteria from Soil.</title>
        <authorList>
            <person name="Roh S.G."/>
            <person name="Kim S.B."/>
        </authorList>
    </citation>
    <scope>NUCLEOTIDE SEQUENCE [LARGE SCALE GENOMIC DNA]</scope>
    <source>
        <strain evidence="2 3">MMS17-GH009</strain>
    </source>
</reference>
<evidence type="ECO:0000256" key="1">
    <source>
        <dbReference type="SAM" id="Phobius"/>
    </source>
</evidence>
<protein>
    <submittedName>
        <fullName evidence="2">Uncharacterized protein</fullName>
    </submittedName>
</protein>
<evidence type="ECO:0000313" key="2">
    <source>
        <dbReference type="EMBL" id="RGD60348.1"/>
    </source>
</evidence>
<evidence type="ECO:0000313" key="3">
    <source>
        <dbReference type="Proteomes" id="UP000263377"/>
    </source>
</evidence>
<dbReference type="Proteomes" id="UP000263377">
    <property type="component" value="Unassembled WGS sequence"/>
</dbReference>
<accession>A0A372ZWS2</accession>
<gene>
    <name evidence="2" type="ORF">DR950_23430</name>
</gene>